<proteinExistence type="predicted"/>
<evidence type="ECO:0000313" key="2">
    <source>
        <dbReference type="Proteomes" id="UP001385951"/>
    </source>
</evidence>
<dbReference type="PANTHER" id="PTHR45036:SF1">
    <property type="entry name" value="METHYLTRANSFERASE LIKE 7A"/>
    <property type="match status" value="1"/>
</dbReference>
<dbReference type="AlphaFoldDB" id="A0AAW0FM38"/>
<evidence type="ECO:0008006" key="3">
    <source>
        <dbReference type="Google" id="ProtNLM"/>
    </source>
</evidence>
<reference evidence="1 2" key="1">
    <citation type="submission" date="2022-09" db="EMBL/GenBank/DDBJ databases">
        <authorList>
            <person name="Palmer J.M."/>
        </authorList>
    </citation>
    <scope>NUCLEOTIDE SEQUENCE [LARGE SCALE GENOMIC DNA]</scope>
    <source>
        <strain evidence="1 2">DSM 7382</strain>
    </source>
</reference>
<dbReference type="PANTHER" id="PTHR45036">
    <property type="entry name" value="METHYLTRANSFERASE LIKE 7B"/>
    <property type="match status" value="1"/>
</dbReference>
<sequence length="259" mass="29285">MNLSDKLGILHQLYFATSIAILPTCRAVLRSPSLLLRPHALSRVFMVHVWSQFGPGIDENTQGIKEALITPNAHGVVLDVGAGYGHTAKYLQAERVTKYVPLEPNVLMHDEIRKHAAEHGFTEANGKLLILSYGAQDTNLINSALGGENAVDSIVAVLTLCSIPSPKEVCESLFERVLKPGGTFVYYEHVQSPREDVAWWQWFWTPLWKKFFDGCCIDRPTHLWIDAMPFWAEKESKRQEDEPEGHLFHHRIGKYVKKA</sequence>
<comment type="caution">
    <text evidence="1">The sequence shown here is derived from an EMBL/GenBank/DDBJ whole genome shotgun (WGS) entry which is preliminary data.</text>
</comment>
<dbReference type="InterPro" id="IPR052356">
    <property type="entry name" value="Thiol_S-MT"/>
</dbReference>
<dbReference type="EMBL" id="JASBNA010000039">
    <property type="protein sequence ID" value="KAK7681726.1"/>
    <property type="molecule type" value="Genomic_DNA"/>
</dbReference>
<dbReference type="Pfam" id="PF13489">
    <property type="entry name" value="Methyltransf_23"/>
    <property type="match status" value="1"/>
</dbReference>
<accession>A0AAW0FM38</accession>
<protein>
    <recommendedName>
        <fullName evidence="3">S-adenosyl-L-methionine-dependent methyltransferase</fullName>
    </recommendedName>
</protein>
<organism evidence="1 2">
    <name type="scientific">Cerrena zonata</name>
    <dbReference type="NCBI Taxonomy" id="2478898"/>
    <lineage>
        <taxon>Eukaryota</taxon>
        <taxon>Fungi</taxon>
        <taxon>Dikarya</taxon>
        <taxon>Basidiomycota</taxon>
        <taxon>Agaricomycotina</taxon>
        <taxon>Agaricomycetes</taxon>
        <taxon>Polyporales</taxon>
        <taxon>Cerrenaceae</taxon>
        <taxon>Cerrena</taxon>
    </lineage>
</organism>
<dbReference type="SUPFAM" id="SSF53335">
    <property type="entry name" value="S-adenosyl-L-methionine-dependent methyltransferases"/>
    <property type="match status" value="1"/>
</dbReference>
<name>A0AAW0FM38_9APHY</name>
<dbReference type="Gene3D" id="3.40.50.150">
    <property type="entry name" value="Vaccinia Virus protein VP39"/>
    <property type="match status" value="1"/>
</dbReference>
<dbReference type="InterPro" id="IPR029063">
    <property type="entry name" value="SAM-dependent_MTases_sf"/>
</dbReference>
<dbReference type="Proteomes" id="UP001385951">
    <property type="component" value="Unassembled WGS sequence"/>
</dbReference>
<evidence type="ECO:0000313" key="1">
    <source>
        <dbReference type="EMBL" id="KAK7681726.1"/>
    </source>
</evidence>
<keyword evidence="2" id="KW-1185">Reference proteome</keyword>
<gene>
    <name evidence="1" type="ORF">QCA50_015073</name>
</gene>